<dbReference type="Proteomes" id="UP000291758">
    <property type="component" value="Chromosome"/>
</dbReference>
<comment type="subcellular location">
    <subcellularLocation>
        <location evidence="1">Cell membrane</location>
        <topology evidence="1">Multi-pass membrane protein</topology>
    </subcellularLocation>
</comment>
<dbReference type="EMBL" id="CP035495">
    <property type="protein sequence ID" value="QAY62999.1"/>
    <property type="molecule type" value="Genomic_DNA"/>
</dbReference>
<feature type="transmembrane region" description="Helical" evidence="8">
    <location>
        <begin position="211"/>
        <end position="229"/>
    </location>
</feature>
<dbReference type="OrthoDB" id="9811975at2"/>
<name>A0A4P6ENT1_9MICO</name>
<keyword evidence="6 8" id="KW-1133">Transmembrane helix</keyword>
<accession>A0A4P6ENT1</accession>
<dbReference type="CDD" id="cd06550">
    <property type="entry name" value="TM_ABC_iron-siderophores_like"/>
    <property type="match status" value="1"/>
</dbReference>
<protein>
    <submittedName>
        <fullName evidence="9">ABC transporter permease</fullName>
    </submittedName>
</protein>
<dbReference type="PANTHER" id="PTHR30472:SF27">
    <property type="entry name" value="PETROBACTIN IMPORT SYSTEM PERMEASE PROTEIN YCLN"/>
    <property type="match status" value="1"/>
</dbReference>
<dbReference type="AlphaFoldDB" id="A0A4P6ENT1"/>
<evidence type="ECO:0000256" key="4">
    <source>
        <dbReference type="ARBA" id="ARBA00022475"/>
    </source>
</evidence>
<evidence type="ECO:0000256" key="7">
    <source>
        <dbReference type="ARBA" id="ARBA00023136"/>
    </source>
</evidence>
<comment type="similarity">
    <text evidence="2">Belongs to the binding-protein-dependent transport system permease family. FecCD subfamily.</text>
</comment>
<dbReference type="PANTHER" id="PTHR30472">
    <property type="entry name" value="FERRIC ENTEROBACTIN TRANSPORT SYSTEM PERMEASE PROTEIN"/>
    <property type="match status" value="1"/>
</dbReference>
<dbReference type="Pfam" id="PF01032">
    <property type="entry name" value="FecCD"/>
    <property type="match status" value="1"/>
</dbReference>
<evidence type="ECO:0000256" key="1">
    <source>
        <dbReference type="ARBA" id="ARBA00004651"/>
    </source>
</evidence>
<dbReference type="GO" id="GO:0022857">
    <property type="term" value="F:transmembrane transporter activity"/>
    <property type="evidence" value="ECO:0007669"/>
    <property type="project" value="InterPro"/>
</dbReference>
<feature type="transmembrane region" description="Helical" evidence="8">
    <location>
        <begin position="76"/>
        <end position="92"/>
    </location>
</feature>
<sequence>MTSRTTLGATAGVALVATLAVASTLVGVADLDLFVLWESRIPRTIALVLTGFALAVTGLVMQLLTRNRFVEPSTTGAADGAALALLLVLLISPGLPLWAKACVTTVGAVAGVTGFLALVRRIPSPSSVLVPVVGIMYAGVVGSVTAFIAYRTGLLQELGSWAMGDFSGVLRTRYEMLWLAAAAAAVAWVAADLFTLAGLGEDTATGLGVDVRWVMVLGVVIVAAVTGVTTVTTGAIPFLGLVAPNVVSRLIGDNMRSAVPLVGLLGAAVVLGCDVIGRVVRFPYEIPIGVVVGVLGAAMFLWLLLGPATRRQAGHA</sequence>
<evidence type="ECO:0000313" key="9">
    <source>
        <dbReference type="EMBL" id="QAY62999.1"/>
    </source>
</evidence>
<dbReference type="KEGG" id="xyl:ET495_06800"/>
<feature type="transmembrane region" description="Helical" evidence="8">
    <location>
        <begin position="128"/>
        <end position="150"/>
    </location>
</feature>
<evidence type="ECO:0000256" key="3">
    <source>
        <dbReference type="ARBA" id="ARBA00022448"/>
    </source>
</evidence>
<feature type="transmembrane region" description="Helical" evidence="8">
    <location>
        <begin position="176"/>
        <end position="199"/>
    </location>
</feature>
<keyword evidence="5 8" id="KW-0812">Transmembrane</keyword>
<evidence type="ECO:0000256" key="5">
    <source>
        <dbReference type="ARBA" id="ARBA00022692"/>
    </source>
</evidence>
<feature type="transmembrane region" description="Helical" evidence="8">
    <location>
        <begin position="98"/>
        <end position="119"/>
    </location>
</feature>
<organism evidence="9 10">
    <name type="scientific">Xylanimonas allomyrinae</name>
    <dbReference type="NCBI Taxonomy" id="2509459"/>
    <lineage>
        <taxon>Bacteria</taxon>
        <taxon>Bacillati</taxon>
        <taxon>Actinomycetota</taxon>
        <taxon>Actinomycetes</taxon>
        <taxon>Micrococcales</taxon>
        <taxon>Promicromonosporaceae</taxon>
        <taxon>Xylanimonas</taxon>
    </lineage>
</organism>
<dbReference type="GO" id="GO:0005886">
    <property type="term" value="C:plasma membrane"/>
    <property type="evidence" value="ECO:0007669"/>
    <property type="project" value="UniProtKB-SubCell"/>
</dbReference>
<dbReference type="RefSeq" id="WP_129203682.1">
    <property type="nucleotide sequence ID" value="NZ_CP035495.1"/>
</dbReference>
<dbReference type="InterPro" id="IPR037294">
    <property type="entry name" value="ABC_BtuC-like"/>
</dbReference>
<keyword evidence="3" id="KW-0813">Transport</keyword>
<dbReference type="SUPFAM" id="SSF81345">
    <property type="entry name" value="ABC transporter involved in vitamin B12 uptake, BtuC"/>
    <property type="match status" value="1"/>
</dbReference>
<evidence type="ECO:0000256" key="8">
    <source>
        <dbReference type="SAM" id="Phobius"/>
    </source>
</evidence>
<keyword evidence="4" id="KW-1003">Cell membrane</keyword>
<dbReference type="GO" id="GO:0033214">
    <property type="term" value="P:siderophore-iron import into cell"/>
    <property type="evidence" value="ECO:0007669"/>
    <property type="project" value="TreeGrafter"/>
</dbReference>
<keyword evidence="7 8" id="KW-0472">Membrane</keyword>
<proteinExistence type="inferred from homology"/>
<evidence type="ECO:0000313" key="10">
    <source>
        <dbReference type="Proteomes" id="UP000291758"/>
    </source>
</evidence>
<keyword evidence="10" id="KW-1185">Reference proteome</keyword>
<dbReference type="InterPro" id="IPR000522">
    <property type="entry name" value="ABC_transptr_permease_BtuC"/>
</dbReference>
<dbReference type="Gene3D" id="1.10.3470.10">
    <property type="entry name" value="ABC transporter involved in vitamin B12 uptake, BtuC"/>
    <property type="match status" value="1"/>
</dbReference>
<evidence type="ECO:0000256" key="6">
    <source>
        <dbReference type="ARBA" id="ARBA00022989"/>
    </source>
</evidence>
<feature type="transmembrane region" description="Helical" evidence="8">
    <location>
        <begin position="46"/>
        <end position="64"/>
    </location>
</feature>
<feature type="transmembrane region" description="Helical" evidence="8">
    <location>
        <begin position="259"/>
        <end position="280"/>
    </location>
</feature>
<feature type="transmembrane region" description="Helical" evidence="8">
    <location>
        <begin position="286"/>
        <end position="305"/>
    </location>
</feature>
<gene>
    <name evidence="9" type="ORF">ET495_06800</name>
</gene>
<reference evidence="9 10" key="1">
    <citation type="submission" date="2019-01" db="EMBL/GenBank/DDBJ databases">
        <title>Genome sequencing of strain 2JSPR-7.</title>
        <authorList>
            <person name="Heo J."/>
            <person name="Kim S.-J."/>
            <person name="Kim J.-S."/>
            <person name="Hong S.-B."/>
            <person name="Kwon S.-W."/>
        </authorList>
    </citation>
    <scope>NUCLEOTIDE SEQUENCE [LARGE SCALE GENOMIC DNA]</scope>
    <source>
        <strain evidence="9 10">2JSPR-7</strain>
    </source>
</reference>
<evidence type="ECO:0000256" key="2">
    <source>
        <dbReference type="ARBA" id="ARBA00007935"/>
    </source>
</evidence>